<dbReference type="STRING" id="585530.HMPREF0183_1957"/>
<accession>D4YPU7</accession>
<dbReference type="EMBL" id="ADNU01000056">
    <property type="protein sequence ID" value="EFG46773.1"/>
    <property type="molecule type" value="Genomic_DNA"/>
</dbReference>
<dbReference type="GO" id="GO:0016301">
    <property type="term" value="F:kinase activity"/>
    <property type="evidence" value="ECO:0007669"/>
    <property type="project" value="UniProtKB-KW"/>
</dbReference>
<dbReference type="InterPro" id="IPR017438">
    <property type="entry name" value="ATP-NAD_kinase_N"/>
</dbReference>
<feature type="domain" description="DAGKc" evidence="1">
    <location>
        <begin position="1"/>
        <end position="142"/>
    </location>
</feature>
<dbReference type="PROSITE" id="PS50146">
    <property type="entry name" value="DAGK"/>
    <property type="match status" value="1"/>
</dbReference>
<keyword evidence="2" id="KW-0808">Transferase</keyword>
<dbReference type="Proteomes" id="UP000005714">
    <property type="component" value="Unassembled WGS sequence"/>
</dbReference>
<gene>
    <name evidence="2" type="ORF">HMPREF0183_1957</name>
</gene>
<evidence type="ECO:0000259" key="1">
    <source>
        <dbReference type="PROSITE" id="PS50146"/>
    </source>
</evidence>
<evidence type="ECO:0000313" key="3">
    <source>
        <dbReference type="Proteomes" id="UP000005714"/>
    </source>
</evidence>
<dbReference type="InterPro" id="IPR016064">
    <property type="entry name" value="NAD/diacylglycerol_kinase_sf"/>
</dbReference>
<protein>
    <submittedName>
        <fullName evidence="2">Diacylglycerol kinase catalytic domain protein</fullName>
    </submittedName>
</protein>
<sequence length="273" mass="29078">MIGVVAHPARRGTRQVVERLRAASSSVATTSAEVVVTYTTPAHPGGEQARRLLDAGAQRLVVVGGDGTVAQCAHAVIEWIDERQPAVPPRLIPIPVGSANLFWRNLVATFPPGPADVDVARVTLHPSGSTTTSLVAVGVGNSVRAIQRTPAQKHWWSYILAGVRLWSWTGNPWTEEVGNIAGVPHRVRIFDSRLDSGSLCHTVFSPTTLADWACAGAWAVGAGREPAAIRAHVGESFDLDAPHGLHVDGEVYTKVRGARVQVRPRALPVLIPA</sequence>
<dbReference type="Pfam" id="PF00781">
    <property type="entry name" value="DAGK_cat"/>
    <property type="match status" value="1"/>
</dbReference>
<name>D4YPU7_9MICO</name>
<dbReference type="SUPFAM" id="SSF111331">
    <property type="entry name" value="NAD kinase/diacylglycerol kinase-like"/>
    <property type="match status" value="1"/>
</dbReference>
<keyword evidence="3" id="KW-1185">Reference proteome</keyword>
<dbReference type="OrthoDB" id="142078at2"/>
<reference evidence="2 3" key="1">
    <citation type="submission" date="2010-04" db="EMBL/GenBank/DDBJ databases">
        <authorList>
            <person name="Qin X."/>
            <person name="Bachman B."/>
            <person name="Battles P."/>
            <person name="Bell A."/>
            <person name="Bess C."/>
            <person name="Bickham C."/>
            <person name="Chaboub L."/>
            <person name="Chen D."/>
            <person name="Coyle M."/>
            <person name="Deiros D.R."/>
            <person name="Dinh H."/>
            <person name="Forbes L."/>
            <person name="Fowler G."/>
            <person name="Francisco L."/>
            <person name="Fu Q."/>
            <person name="Gubbala S."/>
            <person name="Hale W."/>
            <person name="Han Y."/>
            <person name="Hemphill L."/>
            <person name="Highlander S.K."/>
            <person name="Hirani K."/>
            <person name="Hogues M."/>
            <person name="Jackson L."/>
            <person name="Jakkamsetti A."/>
            <person name="Javaid M."/>
            <person name="Jiang H."/>
            <person name="Korchina V."/>
            <person name="Kovar C."/>
            <person name="Lara F."/>
            <person name="Lee S."/>
            <person name="Mata R."/>
            <person name="Mathew T."/>
            <person name="Moen C."/>
            <person name="Morales K."/>
            <person name="Munidasa M."/>
            <person name="Nazareth L."/>
            <person name="Ngo R."/>
            <person name="Nguyen L."/>
            <person name="Okwuonu G."/>
            <person name="Ongeri F."/>
            <person name="Patil S."/>
            <person name="Petrosino J."/>
            <person name="Pham C."/>
            <person name="Pham P."/>
            <person name="Pu L.-L."/>
            <person name="Puazo M."/>
            <person name="Raj R."/>
            <person name="Reid J."/>
            <person name="Rouhana J."/>
            <person name="Saada N."/>
            <person name="Shang Y."/>
            <person name="Simmons D."/>
            <person name="Thornton R."/>
            <person name="Warren J."/>
            <person name="Weissenberger G."/>
            <person name="Zhang J."/>
            <person name="Zhang L."/>
            <person name="Zhou C."/>
            <person name="Zhu D."/>
            <person name="Muzny D."/>
            <person name="Worley K."/>
            <person name="Gibbs R."/>
        </authorList>
    </citation>
    <scope>NUCLEOTIDE SEQUENCE [LARGE SCALE GENOMIC DNA]</scope>
    <source>
        <strain evidence="2 3">ATCC 49030</strain>
    </source>
</reference>
<dbReference type="Gene3D" id="3.40.50.10330">
    <property type="entry name" value="Probable inorganic polyphosphate/atp-NAD kinase, domain 1"/>
    <property type="match status" value="1"/>
</dbReference>
<organism evidence="2 3">
    <name type="scientific">Brevibacterium mcbrellneri ATCC 49030</name>
    <dbReference type="NCBI Taxonomy" id="585530"/>
    <lineage>
        <taxon>Bacteria</taxon>
        <taxon>Bacillati</taxon>
        <taxon>Actinomycetota</taxon>
        <taxon>Actinomycetes</taxon>
        <taxon>Micrococcales</taxon>
        <taxon>Brevibacteriaceae</taxon>
        <taxon>Brevibacterium</taxon>
    </lineage>
</organism>
<evidence type="ECO:0000313" key="2">
    <source>
        <dbReference type="EMBL" id="EFG46773.1"/>
    </source>
</evidence>
<dbReference type="InterPro" id="IPR001206">
    <property type="entry name" value="Diacylglycerol_kinase_cat_dom"/>
</dbReference>
<dbReference type="AlphaFoldDB" id="D4YPU7"/>
<keyword evidence="2" id="KW-0418">Kinase</keyword>
<dbReference type="eggNOG" id="COG1597">
    <property type="taxonomic scope" value="Bacteria"/>
</dbReference>
<proteinExistence type="predicted"/>
<comment type="caution">
    <text evidence="2">The sequence shown here is derived from an EMBL/GenBank/DDBJ whole genome shotgun (WGS) entry which is preliminary data.</text>
</comment>